<evidence type="ECO:0000256" key="1">
    <source>
        <dbReference type="SAM" id="Phobius"/>
    </source>
</evidence>
<protein>
    <submittedName>
        <fullName evidence="2">Uncharacterized protein</fullName>
    </submittedName>
</protein>
<evidence type="ECO:0000313" key="2">
    <source>
        <dbReference type="EnsemblPlants" id="OMERI04G25830.2"/>
    </source>
</evidence>
<proteinExistence type="predicted"/>
<organism evidence="2">
    <name type="scientific">Oryza meridionalis</name>
    <dbReference type="NCBI Taxonomy" id="40149"/>
    <lineage>
        <taxon>Eukaryota</taxon>
        <taxon>Viridiplantae</taxon>
        <taxon>Streptophyta</taxon>
        <taxon>Embryophyta</taxon>
        <taxon>Tracheophyta</taxon>
        <taxon>Spermatophyta</taxon>
        <taxon>Magnoliopsida</taxon>
        <taxon>Liliopsida</taxon>
        <taxon>Poales</taxon>
        <taxon>Poaceae</taxon>
        <taxon>BOP clade</taxon>
        <taxon>Oryzoideae</taxon>
        <taxon>Oryzeae</taxon>
        <taxon>Oryzinae</taxon>
        <taxon>Oryza</taxon>
    </lineage>
</organism>
<reference evidence="2" key="1">
    <citation type="submission" date="2015-04" db="UniProtKB">
        <authorList>
            <consortium name="EnsemblPlants"/>
        </authorList>
    </citation>
    <scope>IDENTIFICATION</scope>
</reference>
<keyword evidence="1" id="KW-1133">Transmembrane helix</keyword>
<accession>A0A0E0DKI8</accession>
<name>A0A0E0DKI8_9ORYZ</name>
<keyword evidence="3" id="KW-1185">Reference proteome</keyword>
<keyword evidence="1" id="KW-0472">Membrane</keyword>
<reference evidence="2" key="2">
    <citation type="submission" date="2018-05" db="EMBL/GenBank/DDBJ databases">
        <title>OmerRS3 (Oryza meridionalis Reference Sequence Version 3).</title>
        <authorList>
            <person name="Zhang J."/>
            <person name="Kudrna D."/>
            <person name="Lee S."/>
            <person name="Talag J."/>
            <person name="Welchert J."/>
            <person name="Wing R.A."/>
        </authorList>
    </citation>
    <scope>NUCLEOTIDE SEQUENCE [LARGE SCALE GENOMIC DNA]</scope>
    <source>
        <strain evidence="2">cv. OR44</strain>
    </source>
</reference>
<dbReference type="EnsemblPlants" id="OMERI04G25830.2">
    <property type="protein sequence ID" value="OMERI04G25830.2"/>
    <property type="gene ID" value="OMERI04G25830"/>
</dbReference>
<keyword evidence="1" id="KW-0812">Transmembrane</keyword>
<sequence length="309" mass="33497">MEARCPRRSSISSLIFRVAGYAFTINIIPTLAVLQVPNIDLICPLHTLLICFPFNLLLLCRHLAQNPQDNSTCCHISSKQNIPTGSYLILLCYKLTYPAVAAAAAAAAIASLDGSRRSSSSASSLVLTSTASSFSCGREGVARIAATGTTGAAGRGDIARGAGDLLLTQESNGNNNRSPSCILHDKMSTTVATTNSNSNSFSQKNISSLLAVGRKPLEDDRIAIFSRTLNHDLTIDGIRLLERLQEVVAFVYSYVAIFLFKAHVEHLVCGANGGGALELFELNRRKENNWTWILEYEAWLLGQIILVFY</sequence>
<dbReference type="Proteomes" id="UP000008021">
    <property type="component" value="Chromosome 4"/>
</dbReference>
<dbReference type="AlphaFoldDB" id="A0A0E0DKI8"/>
<evidence type="ECO:0000313" key="3">
    <source>
        <dbReference type="Proteomes" id="UP000008021"/>
    </source>
</evidence>
<feature type="transmembrane region" description="Helical" evidence="1">
    <location>
        <begin position="39"/>
        <end position="60"/>
    </location>
</feature>
<dbReference type="STRING" id="40149.A0A0E0DKI8"/>
<dbReference type="HOGENOM" id="CLU_1024437_0_0_1"/>
<dbReference type="Gramene" id="OMERI04G25830.2">
    <property type="protein sequence ID" value="OMERI04G25830.2"/>
    <property type="gene ID" value="OMERI04G25830"/>
</dbReference>
<feature type="transmembrane region" description="Helical" evidence="1">
    <location>
        <begin position="87"/>
        <end position="112"/>
    </location>
</feature>
<feature type="transmembrane region" description="Helical" evidence="1">
    <location>
        <begin position="14"/>
        <end position="33"/>
    </location>
</feature>